<dbReference type="EMBL" id="MFLY01000003">
    <property type="protein sequence ID" value="OGG73330.1"/>
    <property type="molecule type" value="Genomic_DNA"/>
</dbReference>
<dbReference type="AlphaFoldDB" id="A0A1F6EI48"/>
<gene>
    <name evidence="1" type="ORF">A3A38_01410</name>
</gene>
<evidence type="ECO:0008006" key="3">
    <source>
        <dbReference type="Google" id="ProtNLM"/>
    </source>
</evidence>
<organism evidence="1 2">
    <name type="scientific">Candidatus Kaiserbacteria bacterium RIFCSPLOWO2_01_FULL_53_17</name>
    <dbReference type="NCBI Taxonomy" id="1798511"/>
    <lineage>
        <taxon>Bacteria</taxon>
        <taxon>Candidatus Kaiseribacteriota</taxon>
    </lineage>
</organism>
<dbReference type="Proteomes" id="UP000177306">
    <property type="component" value="Unassembled WGS sequence"/>
</dbReference>
<reference evidence="1 2" key="1">
    <citation type="journal article" date="2016" name="Nat. Commun.">
        <title>Thousands of microbial genomes shed light on interconnected biogeochemical processes in an aquifer system.</title>
        <authorList>
            <person name="Anantharaman K."/>
            <person name="Brown C.T."/>
            <person name="Hug L.A."/>
            <person name="Sharon I."/>
            <person name="Castelle C.J."/>
            <person name="Probst A.J."/>
            <person name="Thomas B.C."/>
            <person name="Singh A."/>
            <person name="Wilkins M.J."/>
            <person name="Karaoz U."/>
            <person name="Brodie E.L."/>
            <person name="Williams K.H."/>
            <person name="Hubbard S.S."/>
            <person name="Banfield J.F."/>
        </authorList>
    </citation>
    <scope>NUCLEOTIDE SEQUENCE [LARGE SCALE GENOMIC DNA]</scope>
</reference>
<proteinExistence type="predicted"/>
<comment type="caution">
    <text evidence="1">The sequence shown here is derived from an EMBL/GenBank/DDBJ whole genome shotgun (WGS) entry which is preliminary data.</text>
</comment>
<protein>
    <recommendedName>
        <fullName evidence="3">DUF4258 domain-containing protein</fullName>
    </recommendedName>
</protein>
<evidence type="ECO:0000313" key="2">
    <source>
        <dbReference type="Proteomes" id="UP000177306"/>
    </source>
</evidence>
<name>A0A1F6EI48_9BACT</name>
<accession>A0A1F6EI48</accession>
<evidence type="ECO:0000313" key="1">
    <source>
        <dbReference type="EMBL" id="OGG73330.1"/>
    </source>
</evidence>
<sequence length="94" mass="11094">MHRFDSPFGSVVLTRERKRHILIFHPDVASCLRYFSETLAAPERTIRSAYDPTVMICYRFLRRRRKYLAIVVKTGPHPFILTAYLAKKVKKDII</sequence>